<proteinExistence type="inferred from homology"/>
<keyword evidence="5 7" id="KW-0670">Pyruvate</keyword>
<evidence type="ECO:0000313" key="12">
    <source>
        <dbReference type="Proteomes" id="UP001359886"/>
    </source>
</evidence>
<dbReference type="InterPro" id="IPR024169">
    <property type="entry name" value="SP_NH2Trfase/AEP_transaminase"/>
</dbReference>
<comment type="cofactor">
    <cofactor evidence="1 7 9">
        <name>pyridoxal 5'-phosphate</name>
        <dbReference type="ChEBI" id="CHEBI:597326"/>
    </cofactor>
</comment>
<evidence type="ECO:0000256" key="1">
    <source>
        <dbReference type="ARBA" id="ARBA00001933"/>
    </source>
</evidence>
<keyword evidence="3 7" id="KW-0808">Transferase</keyword>
<comment type="subunit">
    <text evidence="7">Homodimer.</text>
</comment>
<dbReference type="AlphaFoldDB" id="A0AAW9RGF9"/>
<accession>A0AAW9RGF9</accession>
<evidence type="ECO:0000313" key="11">
    <source>
        <dbReference type="EMBL" id="MEJ8568509.1"/>
    </source>
</evidence>
<dbReference type="EMBL" id="JAZHOG010000008">
    <property type="protein sequence ID" value="MEJ8568509.1"/>
    <property type="molecule type" value="Genomic_DNA"/>
</dbReference>
<comment type="caution">
    <text evidence="11">The sequence shown here is derived from an EMBL/GenBank/DDBJ whole genome shotgun (WGS) entry which is preliminary data.</text>
</comment>
<keyword evidence="2 7" id="KW-0032">Aminotransferase</keyword>
<dbReference type="Proteomes" id="UP001359886">
    <property type="component" value="Unassembled WGS sequence"/>
</dbReference>
<evidence type="ECO:0000256" key="7">
    <source>
        <dbReference type="HAMAP-Rule" id="MF_01376"/>
    </source>
</evidence>
<dbReference type="PANTHER" id="PTHR42778:SF1">
    <property type="entry name" value="2-AMINOETHYLPHOSPHONATE--PYRUVATE TRANSAMINASE"/>
    <property type="match status" value="1"/>
</dbReference>
<dbReference type="InterPro" id="IPR015424">
    <property type="entry name" value="PyrdxlP-dep_Trfase"/>
</dbReference>
<dbReference type="InterPro" id="IPR000192">
    <property type="entry name" value="Aminotrans_V_dom"/>
</dbReference>
<feature type="modified residue" description="N6-(pyridoxal phosphate)lysine" evidence="7 9">
    <location>
        <position position="191"/>
    </location>
</feature>
<dbReference type="InterPro" id="IPR012703">
    <property type="entry name" value="NH2EtPonate_pyrv_transaminase"/>
</dbReference>
<dbReference type="RefSeq" id="WP_354695831.1">
    <property type="nucleotide sequence ID" value="NZ_JAZHOG010000008.1"/>
</dbReference>
<dbReference type="EC" id="2.6.1.37" evidence="7"/>
<protein>
    <recommendedName>
        <fullName evidence="7">2-aminoethylphosphonate--pyruvate transaminase</fullName>
        <ecNumber evidence="7">2.6.1.37</ecNumber>
    </recommendedName>
    <alternativeName>
        <fullName evidence="7">2-aminoethylphosphonate aminotransferase</fullName>
    </alternativeName>
    <alternativeName>
        <fullName evidence="7">AEP transaminase</fullName>
        <shortName evidence="7">AEPT</shortName>
    </alternativeName>
</protein>
<evidence type="ECO:0000256" key="2">
    <source>
        <dbReference type="ARBA" id="ARBA00022576"/>
    </source>
</evidence>
<comment type="catalytic activity">
    <reaction evidence="6 7">
        <text>(2-aminoethyl)phosphonate + pyruvate = phosphonoacetaldehyde + L-alanine</text>
        <dbReference type="Rhea" id="RHEA:17021"/>
        <dbReference type="ChEBI" id="CHEBI:15361"/>
        <dbReference type="ChEBI" id="CHEBI:57418"/>
        <dbReference type="ChEBI" id="CHEBI:57972"/>
        <dbReference type="ChEBI" id="CHEBI:58383"/>
        <dbReference type="EC" id="2.6.1.37"/>
    </reaction>
</comment>
<evidence type="ECO:0000256" key="9">
    <source>
        <dbReference type="PIRSR" id="PIRSR000524-50"/>
    </source>
</evidence>
<evidence type="ECO:0000256" key="4">
    <source>
        <dbReference type="ARBA" id="ARBA00022898"/>
    </source>
</evidence>
<dbReference type="PIRSF" id="PIRSF000524">
    <property type="entry name" value="SPT"/>
    <property type="match status" value="1"/>
</dbReference>
<comment type="similarity">
    <text evidence="7">Belongs to the class-V pyridoxal-phosphate-dependent aminotransferase family. PhnW subfamily.</text>
</comment>
<name>A0AAW9RGF9_9GAMM</name>
<dbReference type="Gene3D" id="3.40.640.10">
    <property type="entry name" value="Type I PLP-dependent aspartate aminotransferase-like (Major domain)"/>
    <property type="match status" value="1"/>
</dbReference>
<dbReference type="SUPFAM" id="SSF53383">
    <property type="entry name" value="PLP-dependent transferases"/>
    <property type="match status" value="1"/>
</dbReference>
<dbReference type="InterPro" id="IPR015421">
    <property type="entry name" value="PyrdxlP-dep_Trfase_major"/>
</dbReference>
<organism evidence="11 12">
    <name type="scientific">Elongatibacter sediminis</name>
    <dbReference type="NCBI Taxonomy" id="3119006"/>
    <lineage>
        <taxon>Bacteria</taxon>
        <taxon>Pseudomonadati</taxon>
        <taxon>Pseudomonadota</taxon>
        <taxon>Gammaproteobacteria</taxon>
        <taxon>Chromatiales</taxon>
        <taxon>Wenzhouxiangellaceae</taxon>
        <taxon>Elongatibacter</taxon>
    </lineage>
</organism>
<dbReference type="PANTHER" id="PTHR42778">
    <property type="entry name" value="2-AMINOETHYLPHOSPHONATE--PYRUVATE TRANSAMINASE"/>
    <property type="match status" value="1"/>
</dbReference>
<dbReference type="GO" id="GO:0047304">
    <property type="term" value="F:2-aminoethylphosphonate-pyruvate transaminase activity"/>
    <property type="evidence" value="ECO:0007669"/>
    <property type="project" value="UniProtKB-UniRule"/>
</dbReference>
<dbReference type="Pfam" id="PF00266">
    <property type="entry name" value="Aminotran_5"/>
    <property type="match status" value="1"/>
</dbReference>
<evidence type="ECO:0000256" key="3">
    <source>
        <dbReference type="ARBA" id="ARBA00022679"/>
    </source>
</evidence>
<reference evidence="11 12" key="1">
    <citation type="submission" date="2024-02" db="EMBL/GenBank/DDBJ databases">
        <title>A novel Wenzhouxiangellaceae bacterium, isolated from coastal sediments.</title>
        <authorList>
            <person name="Du Z.-J."/>
            <person name="Ye Y.-Q."/>
            <person name="Zhang X.-Y."/>
        </authorList>
    </citation>
    <scope>NUCLEOTIDE SEQUENCE [LARGE SCALE GENOMIC DNA]</scope>
    <source>
        <strain evidence="11 12">CH-27</strain>
    </source>
</reference>
<feature type="binding site" evidence="8">
    <location>
        <position position="334"/>
    </location>
    <ligand>
        <name>substrate</name>
    </ligand>
</feature>
<evidence type="ECO:0000256" key="6">
    <source>
        <dbReference type="ARBA" id="ARBA00049460"/>
    </source>
</evidence>
<comment type="function">
    <text evidence="7">Involved in phosphonate degradation.</text>
</comment>
<evidence type="ECO:0000256" key="8">
    <source>
        <dbReference type="PIRSR" id="PIRSR000524-1"/>
    </source>
</evidence>
<evidence type="ECO:0000259" key="10">
    <source>
        <dbReference type="Pfam" id="PF00266"/>
    </source>
</evidence>
<dbReference type="HAMAP" id="MF_01376">
    <property type="entry name" value="PhnW_aminotrans_5"/>
    <property type="match status" value="1"/>
</dbReference>
<sequence>MRYILLNPGPVSLSEGVRRAAVATDLCHREPEYFDLQDRVVQGLGSLYATSAPDWRPVLLSGSGTSALEAMVASLVPREGRLLVLENGVYGERLSRLAGIHGIEHDAIAHDWVAGWDLERVKEALDGGGYSHVAAVHHETTTGRLNPVADLASLCAANGAALLLDAVSSFGAEALPFDAPALVACAATANKCLHGIPGACLVMLRESALKDTVEPPRSLTLDLGLWAEHQSRRSTPFTPPVNSLLALDRAVEELLESGGWRVRRARYQRLAAAVARTLDELGVQPYIDPAESSCVLRSYSLPRGRDYASIHQALKRHGFVVYAGQGDLSAKMFRVSTMGDISDYDLARLLAALSDVFG</sequence>
<keyword evidence="4 7" id="KW-0663">Pyridoxal phosphate</keyword>
<dbReference type="InterPro" id="IPR015422">
    <property type="entry name" value="PyrdxlP-dep_Trfase_small"/>
</dbReference>
<feature type="domain" description="Aminotransferase class V" evidence="10">
    <location>
        <begin position="64"/>
        <end position="325"/>
    </location>
</feature>
<dbReference type="Gene3D" id="3.90.1150.10">
    <property type="entry name" value="Aspartate Aminotransferase, domain 1"/>
    <property type="match status" value="1"/>
</dbReference>
<dbReference type="GO" id="GO:0019700">
    <property type="term" value="P:organic phosphonate catabolic process"/>
    <property type="evidence" value="ECO:0007669"/>
    <property type="project" value="InterPro"/>
</dbReference>
<evidence type="ECO:0000256" key="5">
    <source>
        <dbReference type="ARBA" id="ARBA00023317"/>
    </source>
</evidence>
<gene>
    <name evidence="7" type="primary">phnW</name>
    <name evidence="11" type="ORF">V3330_12820</name>
</gene>
<keyword evidence="12" id="KW-1185">Reference proteome</keyword>